<protein>
    <submittedName>
        <fullName evidence="1">Virulence factor</fullName>
    </submittedName>
</protein>
<dbReference type="RefSeq" id="WP_147163748.1">
    <property type="nucleotide sequence ID" value="NZ_BJZO01000046.1"/>
</dbReference>
<evidence type="ECO:0000313" key="2">
    <source>
        <dbReference type="Proteomes" id="UP000321567"/>
    </source>
</evidence>
<evidence type="ECO:0000313" key="1">
    <source>
        <dbReference type="EMBL" id="GEO81720.1"/>
    </source>
</evidence>
<dbReference type="AlphaFoldDB" id="A0A512H8J1"/>
<dbReference type="OrthoDB" id="1060501at2"/>
<organism evidence="1 2">
    <name type="scientific">Pararhodospirillum oryzae</name>
    <dbReference type="NCBI Taxonomy" id="478448"/>
    <lineage>
        <taxon>Bacteria</taxon>
        <taxon>Pseudomonadati</taxon>
        <taxon>Pseudomonadota</taxon>
        <taxon>Alphaproteobacteria</taxon>
        <taxon>Rhodospirillales</taxon>
        <taxon>Rhodospirillaceae</taxon>
        <taxon>Pararhodospirillum</taxon>
    </lineage>
</organism>
<dbReference type="Proteomes" id="UP000321567">
    <property type="component" value="Unassembled WGS sequence"/>
</dbReference>
<accession>A0A512H8J1</accession>
<comment type="caution">
    <text evidence="1">The sequence shown here is derived from an EMBL/GenBank/DDBJ whole genome shotgun (WGS) entry which is preliminary data.</text>
</comment>
<sequence length="909" mass="99898">MPRDKDTALAAGCRLLGEAARESLKWFADNEALVGYRKATVDRAAKLASLEARKLALAAERPMSVGVFGASQAGKSFLVGRFIAPDHQSAAVILGDEKDPVRMDFLREINPVGGDETTGLVTRFSVRRQPSPFKAYPVPLRLLSEGDLVKILANSFVLDLSGLAERAFDSDRLTALVAEAESQRQATPFPGFDVEAVLDLEQYLQKELDAHPLNVHEPLREAYWIELERLVPFVPPAARAALLAPLWGEVPEFSALYLELRAALDELGHADLAYISLDAVRDRQQGVLHVKTIYHLDPVAADGAFDPKGQEAITIMTAQGRQATLRKAVVTALTAELCITLESAPWPFFEHTDFLDFPGARGRLSSTAVKILRESRKENKFQERAYCYLRGKVAVLFDKYSSDLELNTMLLCADDRNQEVAKLADLVQGWVARTHGATPEKREGSRTTLFFCLTKADTLFQQKAGATSENIITTRFNKDVGFYASWTKEWKNGKPFSNIFMIRNPKFVCRDLFEYEAPPAGSAEDDVGVERGLLPGVTSRLEAFRKTFLGLDVVQTHVADPEAKLDAVLRLNDGGVTLLADHLAPTCDPDLKFTQVHRRAQDLAQTLKSVLSGFHEGGDLEHRLRERQRDALKVLQCFQTRADCIGRFIALLEIDEETLGQEFLKVARGEEDETSGEADRVGTTMAPLALGAGGLSLSLSLSLDKALPDLLGGAMPVPKPSLAAVFGEAAVRRWLTRLGDAAQDEVLAERHGLTVEAFSIVVRELEIAARRYKLAGQIAEELGPILSYHQRPDEHMARVAMVSAMIINGLVCHLGRDRPDARNGDRRFFAKSPPVLKDGLPCLPEDLRELDGVRTATLSDWALGFVFLAQESASSLEGGVIDVEQNARMGAILKQIAQVAGEEGTHDAH</sequence>
<name>A0A512H8J1_9PROT</name>
<dbReference type="EMBL" id="BJZO01000046">
    <property type="protein sequence ID" value="GEO81720.1"/>
    <property type="molecule type" value="Genomic_DNA"/>
</dbReference>
<gene>
    <name evidence="1" type="ORF">ROR02_18510</name>
</gene>
<dbReference type="Pfam" id="PF10139">
    <property type="entry name" value="Virul_Fac"/>
    <property type="match status" value="1"/>
</dbReference>
<reference evidence="1 2" key="1">
    <citation type="submission" date="2019-07" db="EMBL/GenBank/DDBJ databases">
        <title>Whole genome shotgun sequence of Rhodospirillum oryzae NBRC 107573.</title>
        <authorList>
            <person name="Hosoyama A."/>
            <person name="Uohara A."/>
            <person name="Ohji S."/>
            <person name="Ichikawa N."/>
        </authorList>
    </citation>
    <scope>NUCLEOTIDE SEQUENCE [LARGE SCALE GENOMIC DNA]</scope>
    <source>
        <strain evidence="1 2">NBRC 107573</strain>
    </source>
</reference>
<dbReference type="PIRSF" id="PIRSF034586">
    <property type="entry name" value="Vir_effector_SfrC"/>
    <property type="match status" value="1"/>
</dbReference>
<keyword evidence="2" id="KW-1185">Reference proteome</keyword>
<proteinExistence type="predicted"/>
<dbReference type="InterPro" id="IPR017030">
    <property type="entry name" value="Vir_effector_SfrC"/>
</dbReference>